<proteinExistence type="predicted"/>
<protein>
    <submittedName>
        <fullName evidence="1">Uncharacterized protein</fullName>
    </submittedName>
</protein>
<reference evidence="1" key="1">
    <citation type="submission" date="2018-06" db="EMBL/GenBank/DDBJ databases">
        <authorList>
            <person name="Zhirakovskaya E."/>
        </authorList>
    </citation>
    <scope>NUCLEOTIDE SEQUENCE</scope>
</reference>
<name>A0A3B1E2J0_9ZZZZ</name>
<organism evidence="1">
    <name type="scientific">hydrothermal vent metagenome</name>
    <dbReference type="NCBI Taxonomy" id="652676"/>
    <lineage>
        <taxon>unclassified sequences</taxon>
        <taxon>metagenomes</taxon>
        <taxon>ecological metagenomes</taxon>
    </lineage>
</organism>
<dbReference type="EMBL" id="UOGJ01000082">
    <property type="protein sequence ID" value="VAX36147.1"/>
    <property type="molecule type" value="Genomic_DNA"/>
</dbReference>
<dbReference type="AlphaFoldDB" id="A0A3B1E2J0"/>
<gene>
    <name evidence="1" type="ORF">MNBD_UNCLBAC01-299</name>
</gene>
<accession>A0A3B1E2J0</accession>
<feature type="non-terminal residue" evidence="1">
    <location>
        <position position="1"/>
    </location>
</feature>
<evidence type="ECO:0000313" key="1">
    <source>
        <dbReference type="EMBL" id="VAX36147.1"/>
    </source>
</evidence>
<sequence>APTHVKSCETRSLSELDEIFYAFYASSLRNCGDLLCVLPGLSIVDDIVTTKLPVLSTNAVDAERLYAFFSRSNDFDFFGIVSNDRKAFIAISSYADFPSDANQFFDGTVYEVSFGQVSNDS</sequence>